<accession>A0AA38MAG8</accession>
<dbReference type="PROSITE" id="PS51029">
    <property type="entry name" value="MADF"/>
    <property type="match status" value="1"/>
</dbReference>
<dbReference type="GO" id="GO:0005667">
    <property type="term" value="C:transcription regulator complex"/>
    <property type="evidence" value="ECO:0007669"/>
    <property type="project" value="TreeGrafter"/>
</dbReference>
<evidence type="ECO:0000313" key="4">
    <source>
        <dbReference type="EMBL" id="KAJ3648757.1"/>
    </source>
</evidence>
<reference evidence="4" key="1">
    <citation type="journal article" date="2023" name="G3 (Bethesda)">
        <title>Whole genome assemblies of Zophobas morio and Tenebrio molitor.</title>
        <authorList>
            <person name="Kaur S."/>
            <person name="Stinson S.A."/>
            <person name="diCenzo G.C."/>
        </authorList>
    </citation>
    <scope>NUCLEOTIDE SEQUENCE</scope>
    <source>
        <strain evidence="4">QUZm001</strain>
    </source>
</reference>
<dbReference type="EMBL" id="JALNTZ010000006">
    <property type="protein sequence ID" value="KAJ3648757.1"/>
    <property type="molecule type" value="Genomic_DNA"/>
</dbReference>
<organism evidence="4 5">
    <name type="scientific">Zophobas morio</name>
    <dbReference type="NCBI Taxonomy" id="2755281"/>
    <lineage>
        <taxon>Eukaryota</taxon>
        <taxon>Metazoa</taxon>
        <taxon>Ecdysozoa</taxon>
        <taxon>Arthropoda</taxon>
        <taxon>Hexapoda</taxon>
        <taxon>Insecta</taxon>
        <taxon>Pterygota</taxon>
        <taxon>Neoptera</taxon>
        <taxon>Endopterygota</taxon>
        <taxon>Coleoptera</taxon>
        <taxon>Polyphaga</taxon>
        <taxon>Cucujiformia</taxon>
        <taxon>Tenebrionidae</taxon>
        <taxon>Zophobas</taxon>
    </lineage>
</organism>
<comment type="subcellular location">
    <subcellularLocation>
        <location evidence="1">Nucleus</location>
    </subcellularLocation>
</comment>
<feature type="domain" description="MADF" evidence="2">
    <location>
        <begin position="10"/>
        <end position="113"/>
    </location>
</feature>
<keyword evidence="1" id="KW-0539">Nucleus</keyword>
<dbReference type="InterPro" id="IPR039353">
    <property type="entry name" value="TF_Adf1"/>
</dbReference>
<dbReference type="Proteomes" id="UP001168821">
    <property type="component" value="Unassembled WGS sequence"/>
</dbReference>
<evidence type="ECO:0000256" key="1">
    <source>
        <dbReference type="PROSITE-ProRule" id="PRU00371"/>
    </source>
</evidence>
<name>A0AA38MAG8_9CUCU</name>
<evidence type="ECO:0000313" key="5">
    <source>
        <dbReference type="Proteomes" id="UP001168821"/>
    </source>
</evidence>
<keyword evidence="5" id="KW-1185">Reference proteome</keyword>
<protein>
    <recommendedName>
        <fullName evidence="6">MADF domain-containing protein</fullName>
    </recommendedName>
</protein>
<proteinExistence type="predicted"/>
<feature type="domain" description="BESS" evidence="3">
    <location>
        <begin position="194"/>
        <end position="233"/>
    </location>
</feature>
<dbReference type="InterPro" id="IPR004210">
    <property type="entry name" value="BESS_motif"/>
</dbReference>
<dbReference type="GO" id="GO:0006357">
    <property type="term" value="P:regulation of transcription by RNA polymerase II"/>
    <property type="evidence" value="ECO:0007669"/>
    <property type="project" value="TreeGrafter"/>
</dbReference>
<evidence type="ECO:0000259" key="2">
    <source>
        <dbReference type="PROSITE" id="PS51029"/>
    </source>
</evidence>
<dbReference type="GO" id="GO:0005634">
    <property type="term" value="C:nucleus"/>
    <property type="evidence" value="ECO:0007669"/>
    <property type="project" value="UniProtKB-SubCell"/>
</dbReference>
<dbReference type="InterPro" id="IPR006578">
    <property type="entry name" value="MADF-dom"/>
</dbReference>
<dbReference type="PANTHER" id="PTHR12243:SF69">
    <property type="entry name" value="SI:CH73-59F11.3"/>
    <property type="match status" value="1"/>
</dbReference>
<gene>
    <name evidence="4" type="ORF">Zmor_020535</name>
</gene>
<comment type="caution">
    <text evidence="4">The sequence shown here is derived from an EMBL/GenBank/DDBJ whole genome shotgun (WGS) entry which is preliminary data.</text>
</comment>
<evidence type="ECO:0000259" key="3">
    <source>
        <dbReference type="PROSITE" id="PS51031"/>
    </source>
</evidence>
<dbReference type="SMART" id="SM00595">
    <property type="entry name" value="MADF"/>
    <property type="match status" value="1"/>
</dbReference>
<dbReference type="PROSITE" id="PS51031">
    <property type="entry name" value="BESS"/>
    <property type="match status" value="1"/>
</dbReference>
<sequence length="239" mass="27667">MLRSVIVSEKLIEEVKKRPALYDGRTHGSADASVRKAHWEEITKDIFSQVWDTSSINEKDALVKEVQVKWKSLRDAYNRVRKQEKEDQLKGVTKNRKKYVFYDQLSFLEPVSKSAYSPNAIFLPEDRNDDSMDNSNISFENPTILKTDQDIYDSNTGMKPGDDILLGHHDSEDRLSTILTELVKIQKEDRADDRMGNKKFLLSLLPFMEKLPDDVNLEVRLQLMSILQTYSNGESFMRS</sequence>
<dbReference type="Pfam" id="PF02944">
    <property type="entry name" value="BESS"/>
    <property type="match status" value="1"/>
</dbReference>
<dbReference type="AlphaFoldDB" id="A0AA38MAG8"/>
<dbReference type="PANTHER" id="PTHR12243">
    <property type="entry name" value="MADF DOMAIN TRANSCRIPTION FACTOR"/>
    <property type="match status" value="1"/>
</dbReference>
<dbReference type="GO" id="GO:0003677">
    <property type="term" value="F:DNA binding"/>
    <property type="evidence" value="ECO:0007669"/>
    <property type="project" value="InterPro"/>
</dbReference>
<dbReference type="Pfam" id="PF10545">
    <property type="entry name" value="MADF_DNA_bdg"/>
    <property type="match status" value="1"/>
</dbReference>
<evidence type="ECO:0008006" key="6">
    <source>
        <dbReference type="Google" id="ProtNLM"/>
    </source>
</evidence>